<accession>A0A9W7BQS6</accession>
<reference evidence="2" key="1">
    <citation type="journal article" date="2023" name="Commun. Biol.">
        <title>Genome analysis of Parmales, the sister group of diatoms, reveals the evolutionary specialization of diatoms from phago-mixotrophs to photoautotrophs.</title>
        <authorList>
            <person name="Ban H."/>
            <person name="Sato S."/>
            <person name="Yoshikawa S."/>
            <person name="Yamada K."/>
            <person name="Nakamura Y."/>
            <person name="Ichinomiya M."/>
            <person name="Sato N."/>
            <person name="Blanc-Mathieu R."/>
            <person name="Endo H."/>
            <person name="Kuwata A."/>
            <person name="Ogata H."/>
        </authorList>
    </citation>
    <scope>NUCLEOTIDE SEQUENCE [LARGE SCALE GENOMIC DNA]</scope>
    <source>
        <strain evidence="2">NIES 3699</strain>
    </source>
</reference>
<sequence>MFTSPDIIFTEGRNQSRNTEPAGSDRVVVSFRGSILTWCLKGMKNRPQTKSTISVTVESNNWKRDDVKNWEIKKVDGVAVEYSIPSSARWSSFHDESLSMSYIYPNPTPPFYSDSTLTSYLHTLGLTSPGVPDCTITPSKLASPTWTSATFVQVTRGYTRKHLHSMIPEKIYKSSIWLSHVKNLKDVEVERFIIAVYVPGSMAMKAMRIVAYVNVMLVETVFEVRILLVGGTVEKSIFSYTPDGDQLRRGRAWDDAGRCREAMERGEERGGGEWKEEEGYGFVFEWLFKVV</sequence>
<protein>
    <submittedName>
        <fullName evidence="1">Uncharacterized protein</fullName>
    </submittedName>
</protein>
<proteinExistence type="predicted"/>
<evidence type="ECO:0000313" key="2">
    <source>
        <dbReference type="Proteomes" id="UP001165160"/>
    </source>
</evidence>
<keyword evidence="2" id="KW-1185">Reference proteome</keyword>
<dbReference type="Proteomes" id="UP001165160">
    <property type="component" value="Unassembled WGS sequence"/>
</dbReference>
<dbReference type="EMBL" id="BRXX01000123">
    <property type="protein sequence ID" value="GMH92032.1"/>
    <property type="molecule type" value="Genomic_DNA"/>
</dbReference>
<gene>
    <name evidence="1" type="ORF">TrVE_jg2772</name>
</gene>
<organism evidence="1 2">
    <name type="scientific">Triparma verrucosa</name>
    <dbReference type="NCBI Taxonomy" id="1606542"/>
    <lineage>
        <taxon>Eukaryota</taxon>
        <taxon>Sar</taxon>
        <taxon>Stramenopiles</taxon>
        <taxon>Ochrophyta</taxon>
        <taxon>Bolidophyceae</taxon>
        <taxon>Parmales</taxon>
        <taxon>Triparmaceae</taxon>
        <taxon>Triparma</taxon>
    </lineage>
</organism>
<evidence type="ECO:0000313" key="1">
    <source>
        <dbReference type="EMBL" id="GMH92032.1"/>
    </source>
</evidence>
<dbReference type="AlphaFoldDB" id="A0A9W7BQS6"/>
<name>A0A9W7BQS6_9STRA</name>
<comment type="caution">
    <text evidence="1">The sequence shown here is derived from an EMBL/GenBank/DDBJ whole genome shotgun (WGS) entry which is preliminary data.</text>
</comment>